<gene>
    <name evidence="2" type="ORF">SAY87_012494</name>
</gene>
<feature type="compositionally biased region" description="Low complexity" evidence="1">
    <location>
        <begin position="54"/>
        <end position="67"/>
    </location>
</feature>
<proteinExistence type="predicted"/>
<protein>
    <submittedName>
        <fullName evidence="2">Uncharacterized protein</fullName>
    </submittedName>
</protein>
<organism evidence="2 3">
    <name type="scientific">Trapa incisa</name>
    <dbReference type="NCBI Taxonomy" id="236973"/>
    <lineage>
        <taxon>Eukaryota</taxon>
        <taxon>Viridiplantae</taxon>
        <taxon>Streptophyta</taxon>
        <taxon>Embryophyta</taxon>
        <taxon>Tracheophyta</taxon>
        <taxon>Spermatophyta</taxon>
        <taxon>Magnoliopsida</taxon>
        <taxon>eudicotyledons</taxon>
        <taxon>Gunneridae</taxon>
        <taxon>Pentapetalae</taxon>
        <taxon>rosids</taxon>
        <taxon>malvids</taxon>
        <taxon>Myrtales</taxon>
        <taxon>Lythraceae</taxon>
        <taxon>Trapa</taxon>
    </lineage>
</organism>
<evidence type="ECO:0000313" key="2">
    <source>
        <dbReference type="EMBL" id="KAK4746182.1"/>
    </source>
</evidence>
<evidence type="ECO:0000256" key="1">
    <source>
        <dbReference type="SAM" id="MobiDB-lite"/>
    </source>
</evidence>
<sequence length="201" mass="22516">MRKNTLRVETELQSVHHPSVELGNMGTEVLRPQDCLTGGIRVSPAFFPRRKSCNYGNSYSNPRYNNRPNRKQQAARPEQKRRTASDPSMPKRSSSDDIRVTSRSCVVMEKVTILRRGQSLDSNLVSQAPVREDRGETAPRQVRAAEFRSPVACRSCDVYAGSAFAVSPEPSSLPLPSFSKKKLAPIDDCATKDLRRLLRLD</sequence>
<dbReference type="PANTHER" id="PTHR33670">
    <property type="entry name" value="SPLICING FACTOR, PROLINE- AND GLUTAMINE-RICH-LIKE"/>
    <property type="match status" value="1"/>
</dbReference>
<dbReference type="InterPro" id="IPR028322">
    <property type="entry name" value="PNRC-like_rgn"/>
</dbReference>
<reference evidence="2 3" key="1">
    <citation type="journal article" date="2023" name="Hortic Res">
        <title>Pangenome of water caltrop reveals structural variations and asymmetric subgenome divergence after allopolyploidization.</title>
        <authorList>
            <person name="Zhang X."/>
            <person name="Chen Y."/>
            <person name="Wang L."/>
            <person name="Yuan Y."/>
            <person name="Fang M."/>
            <person name="Shi L."/>
            <person name="Lu R."/>
            <person name="Comes H.P."/>
            <person name="Ma Y."/>
            <person name="Chen Y."/>
            <person name="Huang G."/>
            <person name="Zhou Y."/>
            <person name="Zheng Z."/>
            <person name="Qiu Y."/>
        </authorList>
    </citation>
    <scope>NUCLEOTIDE SEQUENCE [LARGE SCALE GENOMIC DNA]</scope>
    <source>
        <tissue evidence="2">Roots</tissue>
    </source>
</reference>
<feature type="region of interest" description="Disordered" evidence="1">
    <location>
        <begin position="51"/>
        <end position="100"/>
    </location>
</feature>
<dbReference type="EMBL" id="JAXIOK010000021">
    <property type="protein sequence ID" value="KAK4746182.1"/>
    <property type="molecule type" value="Genomic_DNA"/>
</dbReference>
<dbReference type="AlphaFoldDB" id="A0AAN7JJH4"/>
<name>A0AAN7JJH4_9MYRT</name>
<dbReference type="GO" id="GO:0016071">
    <property type="term" value="P:mRNA metabolic process"/>
    <property type="evidence" value="ECO:0007669"/>
    <property type="project" value="UniProtKB-ARBA"/>
</dbReference>
<dbReference type="Proteomes" id="UP001345219">
    <property type="component" value="Chromosome 10"/>
</dbReference>
<dbReference type="PANTHER" id="PTHR33670:SF1">
    <property type="entry name" value="OS09G0416300 PROTEIN"/>
    <property type="match status" value="1"/>
</dbReference>
<dbReference type="Pfam" id="PF15365">
    <property type="entry name" value="PNRC"/>
    <property type="match status" value="1"/>
</dbReference>
<evidence type="ECO:0000313" key="3">
    <source>
        <dbReference type="Proteomes" id="UP001345219"/>
    </source>
</evidence>
<keyword evidence="3" id="KW-1185">Reference proteome</keyword>
<accession>A0AAN7JJH4</accession>
<comment type="caution">
    <text evidence="2">The sequence shown here is derived from an EMBL/GenBank/DDBJ whole genome shotgun (WGS) entry which is preliminary data.</text>
</comment>